<organism evidence="9 10">
    <name type="scientific">Edaphobacter modestus</name>
    <dbReference type="NCBI Taxonomy" id="388466"/>
    <lineage>
        <taxon>Bacteria</taxon>
        <taxon>Pseudomonadati</taxon>
        <taxon>Acidobacteriota</taxon>
        <taxon>Terriglobia</taxon>
        <taxon>Terriglobales</taxon>
        <taxon>Acidobacteriaceae</taxon>
        <taxon>Edaphobacter</taxon>
    </lineage>
</organism>
<evidence type="ECO:0000313" key="10">
    <source>
        <dbReference type="Proteomes" id="UP000292958"/>
    </source>
</evidence>
<comment type="caution">
    <text evidence="9">The sequence shown here is derived from an EMBL/GenBank/DDBJ whole genome shotgun (WGS) entry which is preliminary data.</text>
</comment>
<evidence type="ECO:0000256" key="2">
    <source>
        <dbReference type="ARBA" id="ARBA00006676"/>
    </source>
</evidence>
<evidence type="ECO:0000256" key="4">
    <source>
        <dbReference type="ARBA" id="ARBA00022723"/>
    </source>
</evidence>
<dbReference type="RefSeq" id="WP_130420052.1">
    <property type="nucleotide sequence ID" value="NZ_SHKW01000001.1"/>
</dbReference>
<dbReference type="InterPro" id="IPR006330">
    <property type="entry name" value="Ado/ade_deaminase"/>
</dbReference>
<sequence>MFRSLSRLAIALSLCLPFATNAQTRSSASAKPRLTSSPTLSEQKAIRAFNVAAQNPLQLTAFLTDMPKGGDLHMHLTGAIYAERFIEQAVSDGLCYSPATRRLFKPSATTRSLPPQPVCGEGNRRAEDALKDQALYDTLVNDFSMRSFVPSAGVSGHDQFFATFARFSAVNQSHIGEWLDEIAGRAAAQNEQYLEVMHTPDFLAAAKLGYSIPWPSTPADPAFNRTGDATGTTHADLAKLRDQLLAGGLRDMVAPDRQEFAGALDARNRIEQCGTPAATRACAVKIRFLYQILRGFPPQQVFAQTLLGFETVQAELDSGHPNVIGINFVMPEDGYLSMSEYHRQMLMLDYLHSVYPRVHITLHAGELAPGLVTPAGLRFHIREAVELGHAERIGHGVDIMYEDLPQALLKEIASRHIMTEINLSSNDLILGVEKQWHPLPVYRSAGVPVALATDDEGVSRINITHEYARAVLDFHLSYSDLKRMARTSLEHSFLSGSSLWAQPDSFTAVNPACASQNLGADDPSPKCTAFLQANEKAAEQWQLEHRYQLFEGSQP</sequence>
<dbReference type="GO" id="GO:0046872">
    <property type="term" value="F:metal ion binding"/>
    <property type="evidence" value="ECO:0007669"/>
    <property type="project" value="UniProtKB-KW"/>
</dbReference>
<feature type="signal peptide" evidence="7">
    <location>
        <begin position="1"/>
        <end position="22"/>
    </location>
</feature>
<evidence type="ECO:0000256" key="5">
    <source>
        <dbReference type="ARBA" id="ARBA00022801"/>
    </source>
</evidence>
<comment type="similarity">
    <text evidence="2">Belongs to the metallo-dependent hydrolases superfamily. Adenosine and AMP deaminases family.</text>
</comment>
<protein>
    <recommendedName>
        <fullName evidence="3">adenosine deaminase</fullName>
        <ecNumber evidence="3">3.5.4.4</ecNumber>
    </recommendedName>
</protein>
<name>A0A4Q7YWH5_9BACT</name>
<proteinExistence type="inferred from homology"/>
<dbReference type="GO" id="GO:0005829">
    <property type="term" value="C:cytosol"/>
    <property type="evidence" value="ECO:0007669"/>
    <property type="project" value="TreeGrafter"/>
</dbReference>
<dbReference type="Pfam" id="PF00962">
    <property type="entry name" value="A_deaminase"/>
    <property type="match status" value="1"/>
</dbReference>
<dbReference type="Proteomes" id="UP000292958">
    <property type="component" value="Unassembled WGS sequence"/>
</dbReference>
<dbReference type="GO" id="GO:0006154">
    <property type="term" value="P:adenosine catabolic process"/>
    <property type="evidence" value="ECO:0007669"/>
    <property type="project" value="TreeGrafter"/>
</dbReference>
<dbReference type="PANTHER" id="PTHR11409:SF43">
    <property type="entry name" value="ADENOSINE DEAMINASE"/>
    <property type="match status" value="1"/>
</dbReference>
<keyword evidence="10" id="KW-1185">Reference proteome</keyword>
<reference evidence="9 10" key="1">
    <citation type="submission" date="2019-02" db="EMBL/GenBank/DDBJ databases">
        <title>Genomic Encyclopedia of Archaeal and Bacterial Type Strains, Phase II (KMG-II): from individual species to whole genera.</title>
        <authorList>
            <person name="Goeker M."/>
        </authorList>
    </citation>
    <scope>NUCLEOTIDE SEQUENCE [LARGE SCALE GENOMIC DNA]</scope>
    <source>
        <strain evidence="9 10">DSM 18101</strain>
    </source>
</reference>
<keyword evidence="6" id="KW-0862">Zinc</keyword>
<dbReference type="InterPro" id="IPR001365">
    <property type="entry name" value="A_deaminase_dom"/>
</dbReference>
<feature type="chain" id="PRO_5020991881" description="adenosine deaminase" evidence="7">
    <location>
        <begin position="23"/>
        <end position="555"/>
    </location>
</feature>
<evidence type="ECO:0000256" key="6">
    <source>
        <dbReference type="ARBA" id="ARBA00022833"/>
    </source>
</evidence>
<dbReference type="PANTHER" id="PTHR11409">
    <property type="entry name" value="ADENOSINE DEAMINASE"/>
    <property type="match status" value="1"/>
</dbReference>
<dbReference type="OrthoDB" id="105475at2"/>
<dbReference type="AlphaFoldDB" id="A0A4Q7YWH5"/>
<dbReference type="GO" id="GO:0004000">
    <property type="term" value="F:adenosine deaminase activity"/>
    <property type="evidence" value="ECO:0007669"/>
    <property type="project" value="TreeGrafter"/>
</dbReference>
<dbReference type="GO" id="GO:0043103">
    <property type="term" value="P:hypoxanthine salvage"/>
    <property type="evidence" value="ECO:0007669"/>
    <property type="project" value="TreeGrafter"/>
</dbReference>
<gene>
    <name evidence="9" type="ORF">BDD14_3829</name>
</gene>
<keyword evidence="7" id="KW-0732">Signal</keyword>
<accession>A0A4Q7YWH5</accession>
<feature type="domain" description="Adenosine deaminase" evidence="8">
    <location>
        <begin position="275"/>
        <end position="495"/>
    </location>
</feature>
<evidence type="ECO:0000256" key="7">
    <source>
        <dbReference type="SAM" id="SignalP"/>
    </source>
</evidence>
<evidence type="ECO:0000256" key="1">
    <source>
        <dbReference type="ARBA" id="ARBA00001947"/>
    </source>
</evidence>
<dbReference type="EC" id="3.5.4.4" evidence="3"/>
<comment type="cofactor">
    <cofactor evidence="1">
        <name>Zn(2+)</name>
        <dbReference type="ChEBI" id="CHEBI:29105"/>
    </cofactor>
</comment>
<dbReference type="EMBL" id="SHKW01000001">
    <property type="protein sequence ID" value="RZU42272.1"/>
    <property type="molecule type" value="Genomic_DNA"/>
</dbReference>
<keyword evidence="4" id="KW-0479">Metal-binding</keyword>
<evidence type="ECO:0000256" key="3">
    <source>
        <dbReference type="ARBA" id="ARBA00012784"/>
    </source>
</evidence>
<dbReference type="Gene3D" id="3.20.20.140">
    <property type="entry name" value="Metal-dependent hydrolases"/>
    <property type="match status" value="1"/>
</dbReference>
<dbReference type="InterPro" id="IPR032466">
    <property type="entry name" value="Metal_Hydrolase"/>
</dbReference>
<keyword evidence="5" id="KW-0378">Hydrolase</keyword>
<dbReference type="SUPFAM" id="SSF51556">
    <property type="entry name" value="Metallo-dependent hydrolases"/>
    <property type="match status" value="1"/>
</dbReference>
<evidence type="ECO:0000313" key="9">
    <source>
        <dbReference type="EMBL" id="RZU42272.1"/>
    </source>
</evidence>
<evidence type="ECO:0000259" key="8">
    <source>
        <dbReference type="Pfam" id="PF00962"/>
    </source>
</evidence>
<dbReference type="GO" id="GO:0046103">
    <property type="term" value="P:inosine biosynthetic process"/>
    <property type="evidence" value="ECO:0007669"/>
    <property type="project" value="TreeGrafter"/>
</dbReference>